<dbReference type="PIRSF" id="PIRSF037240">
    <property type="entry name" value="RNA_polIII_Trep_MAF1"/>
    <property type="match status" value="1"/>
</dbReference>
<dbReference type="InterPro" id="IPR038564">
    <property type="entry name" value="Maf1_sf"/>
</dbReference>
<comment type="similarity">
    <text evidence="1">Belongs to the MAF1 family.</text>
</comment>
<dbReference type="FunFam" id="3.40.1000.50:FF:000004">
    <property type="entry name" value="Repressor of RNA polymerase III transcription MAF1"/>
    <property type="match status" value="1"/>
</dbReference>
<dbReference type="PANTHER" id="PTHR22504:SF0">
    <property type="entry name" value="REPRESSOR OF RNA POLYMERASE III TRANSCRIPTION MAF1 HOMOLOG"/>
    <property type="match status" value="1"/>
</dbReference>
<reference evidence="4" key="1">
    <citation type="submission" date="2019-06" db="EMBL/GenBank/DDBJ databases">
        <title>Draft genome sequence of the griseofulvin-producing fungus Xylaria cubensis strain G536.</title>
        <authorList>
            <person name="Mead M.E."/>
            <person name="Raja H.A."/>
            <person name="Steenwyk J.L."/>
            <person name="Knowles S.L."/>
            <person name="Oberlies N.H."/>
            <person name="Rokas A."/>
        </authorList>
    </citation>
    <scope>NUCLEOTIDE SEQUENCE [LARGE SCALE GENOMIC DNA]</scope>
    <source>
        <strain evidence="4">G536</strain>
    </source>
</reference>
<name>A0A553I6J5_9PEZI</name>
<feature type="compositionally biased region" description="Acidic residues" evidence="2">
    <location>
        <begin position="315"/>
        <end position="337"/>
    </location>
</feature>
<accession>A0A553I6J5</accession>
<sequence length="383" mass="42849">MSTTLGRKIKGLEVRRILSLRRVQFLPLRDFDVITSALNFNTPDCKVTGGCDLYTTKAAGSDKKLYKSIECSLESQHAALLKFGASLSPPQRKEMAASLNLSRSSPFGPLSDISSRRTFAYLIATLNASHPDYDFSHVLRPTDFRRERNLRQVMASVDSTLNSVRPLGTSLLSPNMVTMYRDYGNSPSAAAAGDAFPVNSPAWGPQMWNMLDKEMTMKDCTVFSYQPPDDPFDGDEAAIWRLHYFFFNKKLRRVAYLYVRGLPVVMNSPALMPHRRGSGASVKRHAAPLAGSLGVNKRARFWLGDHLADRIIADEDEYDDEDDEPGLVWNPDDDVDIDPLRDPSTDDEESDQYEDSESEGADEDMALRSVRGVSEDIAARMEM</sequence>
<evidence type="ECO:0000256" key="2">
    <source>
        <dbReference type="SAM" id="MobiDB-lite"/>
    </source>
</evidence>
<evidence type="ECO:0000256" key="1">
    <source>
        <dbReference type="PIRNR" id="PIRNR037240"/>
    </source>
</evidence>
<feature type="region of interest" description="Disordered" evidence="2">
    <location>
        <begin position="315"/>
        <end position="383"/>
    </location>
</feature>
<comment type="subcellular location">
    <subcellularLocation>
        <location evidence="1">Nucleus</location>
    </subcellularLocation>
</comment>
<dbReference type="Pfam" id="PF09174">
    <property type="entry name" value="Maf1"/>
    <property type="match status" value="1"/>
</dbReference>
<feature type="compositionally biased region" description="Acidic residues" evidence="2">
    <location>
        <begin position="345"/>
        <end position="364"/>
    </location>
</feature>
<organism evidence="3 4">
    <name type="scientific">Xylaria flabelliformis</name>
    <dbReference type="NCBI Taxonomy" id="2512241"/>
    <lineage>
        <taxon>Eukaryota</taxon>
        <taxon>Fungi</taxon>
        <taxon>Dikarya</taxon>
        <taxon>Ascomycota</taxon>
        <taxon>Pezizomycotina</taxon>
        <taxon>Sordariomycetes</taxon>
        <taxon>Xylariomycetidae</taxon>
        <taxon>Xylariales</taxon>
        <taxon>Xylariaceae</taxon>
        <taxon>Xylaria</taxon>
    </lineage>
</organism>
<dbReference type="GO" id="GO:0005634">
    <property type="term" value="C:nucleus"/>
    <property type="evidence" value="ECO:0007669"/>
    <property type="project" value="UniProtKB-SubCell"/>
</dbReference>
<dbReference type="Proteomes" id="UP000319160">
    <property type="component" value="Unassembled WGS sequence"/>
</dbReference>
<dbReference type="InterPro" id="IPR015257">
    <property type="entry name" value="Maf1"/>
</dbReference>
<evidence type="ECO:0000313" key="4">
    <source>
        <dbReference type="Proteomes" id="UP000319160"/>
    </source>
</evidence>
<comment type="function">
    <text evidence="1">Mediator of diverse signals that repress RNA polymerase III transcription. Inhibits the de novo assembly of TFIIIB onto DNA.</text>
</comment>
<feature type="compositionally biased region" description="Basic and acidic residues" evidence="2">
    <location>
        <begin position="373"/>
        <end position="383"/>
    </location>
</feature>
<dbReference type="GO" id="GO:0000994">
    <property type="term" value="F:RNA polymerase III core binding"/>
    <property type="evidence" value="ECO:0007669"/>
    <property type="project" value="TreeGrafter"/>
</dbReference>
<keyword evidence="1" id="KW-0804">Transcription</keyword>
<keyword evidence="1" id="KW-0539">Nucleus</keyword>
<proteinExistence type="inferred from homology"/>
<gene>
    <name evidence="3" type="ORF">FHL15_003338</name>
</gene>
<dbReference type="EMBL" id="VFLP01000014">
    <property type="protein sequence ID" value="TRX95784.1"/>
    <property type="molecule type" value="Genomic_DNA"/>
</dbReference>
<keyword evidence="1" id="KW-0678">Repressor</keyword>
<keyword evidence="4" id="KW-1185">Reference proteome</keyword>
<dbReference type="OrthoDB" id="277029at2759"/>
<keyword evidence="1" id="KW-0805">Transcription regulation</keyword>
<dbReference type="Gene3D" id="3.40.1000.50">
    <property type="entry name" value="Repressor of RNA polymerase III transcription Maf1"/>
    <property type="match status" value="1"/>
</dbReference>
<dbReference type="PANTHER" id="PTHR22504">
    <property type="entry name" value="REPRESSOR OF RNA POLYMERASE III TRANSCRIPTION MAF1"/>
    <property type="match status" value="1"/>
</dbReference>
<dbReference type="GO" id="GO:0016480">
    <property type="term" value="P:negative regulation of transcription by RNA polymerase III"/>
    <property type="evidence" value="ECO:0007669"/>
    <property type="project" value="UniProtKB-UniRule"/>
</dbReference>
<evidence type="ECO:0000313" key="3">
    <source>
        <dbReference type="EMBL" id="TRX95784.1"/>
    </source>
</evidence>
<dbReference type="STRING" id="2512241.A0A553I6J5"/>
<protein>
    <recommendedName>
        <fullName evidence="1">Repressor of RNA polymerase III transcription MAF1</fullName>
    </recommendedName>
</protein>
<comment type="caution">
    <text evidence="3">The sequence shown here is derived from an EMBL/GenBank/DDBJ whole genome shotgun (WGS) entry which is preliminary data.</text>
</comment>
<dbReference type="AlphaFoldDB" id="A0A553I6J5"/>